<dbReference type="FunFam" id="3.40.50.300:FF:000827">
    <property type="entry name" value="KTI12 chromatin-associated homolog"/>
    <property type="match status" value="1"/>
</dbReference>
<protein>
    <submittedName>
        <fullName evidence="5">Protein kti12</fullName>
    </submittedName>
</protein>
<dbReference type="GO" id="GO:0005524">
    <property type="term" value="F:ATP binding"/>
    <property type="evidence" value="ECO:0007669"/>
    <property type="project" value="UniProtKB-KW"/>
</dbReference>
<dbReference type="EMBL" id="NDIQ01000021">
    <property type="protein sequence ID" value="PRT54234.1"/>
    <property type="molecule type" value="Genomic_DNA"/>
</dbReference>
<keyword evidence="6" id="KW-1185">Reference proteome</keyword>
<name>A0A2T0FGX1_9ASCO</name>
<evidence type="ECO:0000256" key="1">
    <source>
        <dbReference type="ARBA" id="ARBA00022741"/>
    </source>
</evidence>
<evidence type="ECO:0000313" key="6">
    <source>
        <dbReference type="Proteomes" id="UP000238350"/>
    </source>
</evidence>
<reference evidence="5 6" key="1">
    <citation type="submission" date="2017-04" db="EMBL/GenBank/DDBJ databases">
        <title>Genome sequencing of [Candida] sorbophila.</title>
        <authorList>
            <person name="Ahn J.O."/>
        </authorList>
    </citation>
    <scope>NUCLEOTIDE SEQUENCE [LARGE SCALE GENOMIC DNA]</scope>
    <source>
        <strain evidence="5 6">DS02</strain>
    </source>
</reference>
<dbReference type="RefSeq" id="XP_024664179.1">
    <property type="nucleotide sequence ID" value="XM_024808411.1"/>
</dbReference>
<dbReference type="InterPro" id="IPR013641">
    <property type="entry name" value="KTI12/PSTK"/>
</dbReference>
<comment type="caution">
    <text evidence="5">The sequence shown here is derived from an EMBL/GenBank/DDBJ whole genome shotgun (WGS) entry which is preliminary data.</text>
</comment>
<dbReference type="GeneID" id="36515602"/>
<dbReference type="SUPFAM" id="SSF52540">
    <property type="entry name" value="P-loop containing nucleoside triphosphate hydrolases"/>
    <property type="match status" value="1"/>
</dbReference>
<dbReference type="OrthoDB" id="9972657at2759"/>
<dbReference type="Pfam" id="PF08433">
    <property type="entry name" value="KTI12"/>
    <property type="match status" value="1"/>
</dbReference>
<proteinExistence type="inferred from homology"/>
<accession>A0A2T0FGX1</accession>
<keyword evidence="2" id="KW-0067">ATP-binding</keyword>
<evidence type="ECO:0000313" key="5">
    <source>
        <dbReference type="EMBL" id="PRT54234.1"/>
    </source>
</evidence>
<dbReference type="Gene3D" id="3.40.50.300">
    <property type="entry name" value="P-loop containing nucleotide triphosphate hydrolases"/>
    <property type="match status" value="1"/>
</dbReference>
<comment type="similarity">
    <text evidence="3">Belongs to the KTI12 family.</text>
</comment>
<organism evidence="5 6">
    <name type="scientific">Wickerhamiella sorbophila</name>
    <dbReference type="NCBI Taxonomy" id="45607"/>
    <lineage>
        <taxon>Eukaryota</taxon>
        <taxon>Fungi</taxon>
        <taxon>Dikarya</taxon>
        <taxon>Ascomycota</taxon>
        <taxon>Saccharomycotina</taxon>
        <taxon>Dipodascomycetes</taxon>
        <taxon>Dipodascales</taxon>
        <taxon>Trichomonascaceae</taxon>
        <taxon>Wickerhamiella</taxon>
    </lineage>
</organism>
<dbReference type="GO" id="GO:0006357">
    <property type="term" value="P:regulation of transcription by RNA polymerase II"/>
    <property type="evidence" value="ECO:0007669"/>
    <property type="project" value="UniProtKB-ARBA"/>
</dbReference>
<dbReference type="PANTHER" id="PTHR12435">
    <property type="match status" value="1"/>
</dbReference>
<evidence type="ECO:0000256" key="2">
    <source>
        <dbReference type="ARBA" id="ARBA00022840"/>
    </source>
</evidence>
<comment type="subunit">
    <text evidence="4">Interacts with the elongator complex.</text>
</comment>
<sequence>MPLILLSGYPSAGKSRRAQQIKEAFEARLGEEVTEVHVVSDESLNIPKSSYYERDTEKMARGEQMSAVKRLLTKTSLVILDSLSYIKGFRYQLYCDAKALETNSCVVHVGTSADQCNQWNNERTDKWPQDLFDALVFRYEEPNSMNRWDSPLFILTPEDPLPMADIWQAVILKKPIKQTQATSIKPVAPTDYLSVLNNTTASIVKQALDMHRDMAGSAVTLNGIRVQLPLNLSAPQLNRIRRNFIQLNKTATIPVESIEPFFIEFLEKNWDL</sequence>
<dbReference type="GO" id="GO:0006400">
    <property type="term" value="P:tRNA modification"/>
    <property type="evidence" value="ECO:0007669"/>
    <property type="project" value="UniProtKB-ARBA"/>
</dbReference>
<evidence type="ECO:0000256" key="3">
    <source>
        <dbReference type="ARBA" id="ARBA00025768"/>
    </source>
</evidence>
<gene>
    <name evidence="5" type="ORF">B9G98_01854</name>
</gene>
<dbReference type="Proteomes" id="UP000238350">
    <property type="component" value="Unassembled WGS sequence"/>
</dbReference>
<keyword evidence="1" id="KW-0547">Nucleotide-binding</keyword>
<evidence type="ECO:0000256" key="4">
    <source>
        <dbReference type="ARBA" id="ARBA00063730"/>
    </source>
</evidence>
<dbReference type="STRING" id="45607.A0A2T0FGX1"/>
<dbReference type="AlphaFoldDB" id="A0A2T0FGX1"/>
<dbReference type="InterPro" id="IPR027417">
    <property type="entry name" value="P-loop_NTPase"/>
</dbReference>